<proteinExistence type="predicted"/>
<accession>A0A7J6RL77</accession>
<feature type="compositionally biased region" description="Polar residues" evidence="1">
    <location>
        <begin position="1"/>
        <end position="16"/>
    </location>
</feature>
<dbReference type="AlphaFoldDB" id="A0A7J6RL77"/>
<organism evidence="2 3">
    <name type="scientific">Perkinsus olseni</name>
    <name type="common">Perkinsus atlanticus</name>
    <dbReference type="NCBI Taxonomy" id="32597"/>
    <lineage>
        <taxon>Eukaryota</taxon>
        <taxon>Sar</taxon>
        <taxon>Alveolata</taxon>
        <taxon>Perkinsozoa</taxon>
        <taxon>Perkinsea</taxon>
        <taxon>Perkinsida</taxon>
        <taxon>Perkinsidae</taxon>
        <taxon>Perkinsus</taxon>
    </lineage>
</organism>
<dbReference type="Proteomes" id="UP000553632">
    <property type="component" value="Unassembled WGS sequence"/>
</dbReference>
<protein>
    <submittedName>
        <fullName evidence="2">Uncharacterized protein</fullName>
    </submittedName>
</protein>
<evidence type="ECO:0000256" key="1">
    <source>
        <dbReference type="SAM" id="MobiDB-lite"/>
    </source>
</evidence>
<evidence type="ECO:0000313" key="3">
    <source>
        <dbReference type="Proteomes" id="UP000553632"/>
    </source>
</evidence>
<evidence type="ECO:0000313" key="2">
    <source>
        <dbReference type="EMBL" id="KAF4721313.1"/>
    </source>
</evidence>
<name>A0A7J6RL77_PEROL</name>
<sequence length="219" mass="23499">MELENESATSSVNDGASQAPVANPIFGSQPWNGQSLALARLANTLLALVVSHKEAREKYLGEPEDAPPQDGPAANDGQQQARRRHHAHTFTEDLAKMLNESITGAERHIQADRKLSSWLDITGRRARTRGLSGLSEDTSRSSPIAEPYAATNVFTNGSTKSAPVIPEEAREHPTSQSPEGGRTERVGSWGQPVPNDPPLLRADPAVQSGLKWAAKDAAD</sequence>
<reference evidence="2 3" key="1">
    <citation type="submission" date="2020-04" db="EMBL/GenBank/DDBJ databases">
        <title>Perkinsus olseni comparative genomics.</title>
        <authorList>
            <person name="Bogema D.R."/>
        </authorList>
    </citation>
    <scope>NUCLEOTIDE SEQUENCE [LARGE SCALE GENOMIC DNA]</scope>
    <source>
        <strain evidence="2 3">ATCC PRA-207</strain>
    </source>
</reference>
<gene>
    <name evidence="2" type="ORF">FOZ63_015313</name>
</gene>
<comment type="caution">
    <text evidence="2">The sequence shown here is derived from an EMBL/GenBank/DDBJ whole genome shotgun (WGS) entry which is preliminary data.</text>
</comment>
<dbReference type="EMBL" id="JABANO010024822">
    <property type="protein sequence ID" value="KAF4721313.1"/>
    <property type="molecule type" value="Genomic_DNA"/>
</dbReference>
<feature type="non-terminal residue" evidence="2">
    <location>
        <position position="1"/>
    </location>
</feature>
<keyword evidence="3" id="KW-1185">Reference proteome</keyword>
<feature type="region of interest" description="Disordered" evidence="1">
    <location>
        <begin position="1"/>
        <end position="29"/>
    </location>
</feature>
<feature type="region of interest" description="Disordered" evidence="1">
    <location>
        <begin position="56"/>
        <end position="88"/>
    </location>
</feature>
<feature type="region of interest" description="Disordered" evidence="1">
    <location>
        <begin position="154"/>
        <end position="219"/>
    </location>
</feature>